<name>A0AAP2RGG8_9EURY</name>
<gene>
    <name evidence="1" type="ORF">CUJ83_14350</name>
</gene>
<dbReference type="AlphaFoldDB" id="A0AAP2RGG8"/>
<reference evidence="1 2" key="1">
    <citation type="submission" date="2017-11" db="EMBL/GenBank/DDBJ databases">
        <title>Isolation and Characterization of Family Methanocellaceae Species from Potential Methane Hydrate Area Offshore Southwestern Taiwan.</title>
        <authorList>
            <person name="Zhang W.-L."/>
            <person name="Chen W.-C."/>
            <person name="Lai M.-C."/>
            <person name="Chen S.-C."/>
        </authorList>
    </citation>
    <scope>NUCLEOTIDE SEQUENCE [LARGE SCALE GENOMIC DNA]</scope>
    <source>
        <strain evidence="1 2">CWC-04</strain>
    </source>
</reference>
<evidence type="ECO:0000313" key="2">
    <source>
        <dbReference type="Proteomes" id="UP001320159"/>
    </source>
</evidence>
<protein>
    <submittedName>
        <fullName evidence="1">Uncharacterized protein</fullName>
    </submittedName>
</protein>
<comment type="caution">
    <text evidence="1">The sequence shown here is derived from an EMBL/GenBank/DDBJ whole genome shotgun (WGS) entry which is preliminary data.</text>
</comment>
<dbReference type="Proteomes" id="UP001320159">
    <property type="component" value="Unassembled WGS sequence"/>
</dbReference>
<evidence type="ECO:0000313" key="1">
    <source>
        <dbReference type="EMBL" id="MCD1296180.1"/>
    </source>
</evidence>
<keyword evidence="2" id="KW-1185">Reference proteome</keyword>
<organism evidence="1 2">
    <name type="scientific">Methanooceanicella nereidis</name>
    <dbReference type="NCBI Taxonomy" id="2052831"/>
    <lineage>
        <taxon>Archaea</taxon>
        <taxon>Methanobacteriati</taxon>
        <taxon>Methanobacteriota</taxon>
        <taxon>Stenosarchaea group</taxon>
        <taxon>Methanomicrobia</taxon>
        <taxon>Methanocellales</taxon>
        <taxon>Methanocellaceae</taxon>
        <taxon>Methanooceanicella</taxon>
    </lineage>
</organism>
<dbReference type="EMBL" id="PGCK01000014">
    <property type="protein sequence ID" value="MCD1296180.1"/>
    <property type="molecule type" value="Genomic_DNA"/>
</dbReference>
<sequence length="82" mass="9036">MTQPAYNTGPFTTVNRFSMPLNDLSMTSGIGLPFGGISPFYSPYTYSKSYTRSTMGPEGPVTQSYVMDYDSTTGEQTVTYMN</sequence>
<proteinExistence type="predicted"/>
<accession>A0AAP2RGG8</accession>